<evidence type="ECO:0000313" key="2">
    <source>
        <dbReference type="EMBL" id="GFH53731.1"/>
    </source>
</evidence>
<dbReference type="Proteomes" id="UP001054902">
    <property type="component" value="Unassembled WGS sequence"/>
</dbReference>
<gene>
    <name evidence="2" type="ORF">CTEN210_10207</name>
</gene>
<name>A0AAD3H844_9STRA</name>
<evidence type="ECO:0000256" key="1">
    <source>
        <dbReference type="SAM" id="MobiDB-lite"/>
    </source>
</evidence>
<accession>A0AAD3H844</accession>
<protein>
    <submittedName>
        <fullName evidence="2">Uncharacterized protein</fullName>
    </submittedName>
</protein>
<reference evidence="2 3" key="1">
    <citation type="journal article" date="2021" name="Sci. Rep.">
        <title>The genome of the diatom Chaetoceros tenuissimus carries an ancient integrated fragment of an extant virus.</title>
        <authorList>
            <person name="Hongo Y."/>
            <person name="Kimura K."/>
            <person name="Takaki Y."/>
            <person name="Yoshida Y."/>
            <person name="Baba S."/>
            <person name="Kobayashi G."/>
            <person name="Nagasaki K."/>
            <person name="Hano T."/>
            <person name="Tomaru Y."/>
        </authorList>
    </citation>
    <scope>NUCLEOTIDE SEQUENCE [LARGE SCALE GENOMIC DNA]</scope>
    <source>
        <strain evidence="2 3">NIES-3715</strain>
    </source>
</reference>
<dbReference type="EMBL" id="BLLK01000047">
    <property type="protein sequence ID" value="GFH53731.1"/>
    <property type="molecule type" value="Genomic_DNA"/>
</dbReference>
<feature type="compositionally biased region" description="Acidic residues" evidence="1">
    <location>
        <begin position="75"/>
        <end position="84"/>
    </location>
</feature>
<feature type="region of interest" description="Disordered" evidence="1">
    <location>
        <begin position="1"/>
        <end position="91"/>
    </location>
</feature>
<evidence type="ECO:0000313" key="3">
    <source>
        <dbReference type="Proteomes" id="UP001054902"/>
    </source>
</evidence>
<comment type="caution">
    <text evidence="2">The sequence shown here is derived from an EMBL/GenBank/DDBJ whole genome shotgun (WGS) entry which is preliminary data.</text>
</comment>
<dbReference type="AlphaFoldDB" id="A0AAD3H844"/>
<organism evidence="2 3">
    <name type="scientific">Chaetoceros tenuissimus</name>
    <dbReference type="NCBI Taxonomy" id="426638"/>
    <lineage>
        <taxon>Eukaryota</taxon>
        <taxon>Sar</taxon>
        <taxon>Stramenopiles</taxon>
        <taxon>Ochrophyta</taxon>
        <taxon>Bacillariophyta</taxon>
        <taxon>Coscinodiscophyceae</taxon>
        <taxon>Chaetocerotophycidae</taxon>
        <taxon>Chaetocerotales</taxon>
        <taxon>Chaetocerotaceae</taxon>
        <taxon>Chaetoceros</taxon>
    </lineage>
</organism>
<sequence>MGKNSRRRNPPRKASIPTVNTNSSNNKHRKKSRGKAILADNVQEQKNETLAIAWTNDKDANDAPTAEHSASATEESIEEDEEVAIDSKYQPKHPPKVVTFEMLKDYMHKPEYLDRNLLLEIIELGKQAFEILLRDGKAVSMEEFRKINKISQSAQEVYSTGDTRIKSPRIPREDNEMNENYSKVCIYVIIFIDEHGKIYVIKAGMNGDGKREGDYDLKSGRFRYVEIVSFHAASDKAEAELVQVYKKFLQRMVEREDCPSDFFVCFIHITRDEYNGASPSGDMVILRRVLRLHLLHFSSLYLHKMKYRICYLLSCLQHCFFSTVQHWCGI</sequence>
<proteinExistence type="predicted"/>
<feature type="compositionally biased region" description="Basic residues" evidence="1">
    <location>
        <begin position="1"/>
        <end position="11"/>
    </location>
</feature>
<keyword evidence="3" id="KW-1185">Reference proteome</keyword>